<dbReference type="SMART" id="SM00512">
    <property type="entry name" value="Skp1"/>
    <property type="match status" value="1"/>
</dbReference>
<dbReference type="PANTHER" id="PTHR11165">
    <property type="entry name" value="SKP1"/>
    <property type="match status" value="1"/>
</dbReference>
<evidence type="ECO:0000256" key="2">
    <source>
        <dbReference type="ARBA" id="ARBA00022786"/>
    </source>
</evidence>
<dbReference type="VEuPathDB" id="FungiDB:F4678DRAFT_465233"/>
<dbReference type="Pfam" id="PF03931">
    <property type="entry name" value="Skp1_POZ"/>
    <property type="match status" value="1"/>
</dbReference>
<evidence type="ECO:0000313" key="8">
    <source>
        <dbReference type="Proteomes" id="UP001148614"/>
    </source>
</evidence>
<evidence type="ECO:0000256" key="1">
    <source>
        <dbReference type="ARBA" id="ARBA00009993"/>
    </source>
</evidence>
<dbReference type="EMBL" id="JANPWZ010001120">
    <property type="protein sequence ID" value="KAJ3568598.1"/>
    <property type="molecule type" value="Genomic_DNA"/>
</dbReference>
<protein>
    <recommendedName>
        <fullName evidence="4">E3 ubiquitin ligase complex SCF subunit</fullName>
    </recommendedName>
</protein>
<dbReference type="GO" id="GO:0006511">
    <property type="term" value="P:ubiquitin-dependent protein catabolic process"/>
    <property type="evidence" value="ECO:0007669"/>
    <property type="project" value="InterPro"/>
</dbReference>
<comment type="caution">
    <text evidence="7">The sequence shown here is derived from an EMBL/GenBank/DDBJ whole genome shotgun (WGS) entry which is preliminary data.</text>
</comment>
<keyword evidence="2 4" id="KW-0833">Ubl conjugation pathway</keyword>
<comment type="similarity">
    <text evidence="1 4">Belongs to the SKP1 family.</text>
</comment>
<dbReference type="Gene3D" id="3.30.710.10">
    <property type="entry name" value="Potassium Channel Kv1.1, Chain A"/>
    <property type="match status" value="1"/>
</dbReference>
<dbReference type="Pfam" id="PF01466">
    <property type="entry name" value="Skp1"/>
    <property type="match status" value="1"/>
</dbReference>
<dbReference type="SUPFAM" id="SSF54695">
    <property type="entry name" value="POZ domain"/>
    <property type="match status" value="1"/>
</dbReference>
<feature type="domain" description="SKP1 component dimerisation" evidence="5">
    <location>
        <begin position="111"/>
        <end position="157"/>
    </location>
</feature>
<dbReference type="PIRSF" id="PIRSF028729">
    <property type="entry name" value="E3_ubiquit_lig_SCF_Skp"/>
    <property type="match status" value="1"/>
</dbReference>
<dbReference type="InterPro" id="IPR016073">
    <property type="entry name" value="Skp1_comp_POZ"/>
</dbReference>
<dbReference type="SUPFAM" id="SSF81382">
    <property type="entry name" value="Skp1 dimerisation domain-like"/>
    <property type="match status" value="1"/>
</dbReference>
<evidence type="ECO:0000259" key="5">
    <source>
        <dbReference type="Pfam" id="PF01466"/>
    </source>
</evidence>
<sequence length="164" mass="18811">MQSTSVKVTLISSDNVEIQTSLSAVKKCLTLSTMLEVLDESKTTDQPIPVPAVDGETLKAVMEFSEQDFPKLQESVKEIPAKGDEFLTRIIQDRNLFFKLVNAANYLEQDTLLQYALRKLARKIEKMNVEDMREYLGIVNDFTPEQEEEVRRSHAWAMQEPEQQ</sequence>
<dbReference type="Proteomes" id="UP001148614">
    <property type="component" value="Unassembled WGS sequence"/>
</dbReference>
<dbReference type="InterPro" id="IPR001232">
    <property type="entry name" value="SKP1-like"/>
</dbReference>
<dbReference type="InterPro" id="IPR011333">
    <property type="entry name" value="SKP1/BTB/POZ_sf"/>
</dbReference>
<dbReference type="AlphaFoldDB" id="A0A9W8NCP6"/>
<evidence type="ECO:0000259" key="6">
    <source>
        <dbReference type="Pfam" id="PF03931"/>
    </source>
</evidence>
<proteinExistence type="inferred from homology"/>
<keyword evidence="8" id="KW-1185">Reference proteome</keyword>
<evidence type="ECO:0000256" key="3">
    <source>
        <dbReference type="ARBA" id="ARBA00045385"/>
    </source>
</evidence>
<accession>A0A9W8NCP6</accession>
<organism evidence="7 8">
    <name type="scientific">Xylaria arbuscula</name>
    <dbReference type="NCBI Taxonomy" id="114810"/>
    <lineage>
        <taxon>Eukaryota</taxon>
        <taxon>Fungi</taxon>
        <taxon>Dikarya</taxon>
        <taxon>Ascomycota</taxon>
        <taxon>Pezizomycotina</taxon>
        <taxon>Sordariomycetes</taxon>
        <taxon>Xylariomycetidae</taxon>
        <taxon>Xylariales</taxon>
        <taxon>Xylariaceae</taxon>
        <taxon>Xylaria</taxon>
    </lineage>
</organism>
<feature type="domain" description="SKP1 component POZ" evidence="6">
    <location>
        <begin position="7"/>
        <end position="65"/>
    </location>
</feature>
<dbReference type="InterPro" id="IPR036296">
    <property type="entry name" value="SKP1-like_dim_sf"/>
</dbReference>
<comment type="subunit">
    <text evidence="4">Component of the SCF (SKP1-CUL1-F-box protein) E3 ubiquitin ligase complexes.</text>
</comment>
<gene>
    <name evidence="7" type="ORF">NPX13_g6365</name>
</gene>
<comment type="pathway">
    <text evidence="4">Protein modification; protein ubiquitination.</text>
</comment>
<dbReference type="InterPro" id="IPR016897">
    <property type="entry name" value="SKP1"/>
</dbReference>
<evidence type="ECO:0000256" key="4">
    <source>
        <dbReference type="PIRNR" id="PIRNR028729"/>
    </source>
</evidence>
<evidence type="ECO:0000313" key="7">
    <source>
        <dbReference type="EMBL" id="KAJ3568598.1"/>
    </source>
</evidence>
<dbReference type="InterPro" id="IPR016072">
    <property type="entry name" value="Skp1_comp_dimer"/>
</dbReference>
<comment type="function">
    <text evidence="3">Essential component of the SCF (SKP1-CUL1-F-box protein) E3 ubiquitin ligase complexes, which mediate the ubiquitination and subsequent proteasomal degradation of target proteins. Controls sulfur metabolite repression, probably by mediating the inactivation or degradation of the metR transcription factor.</text>
</comment>
<name>A0A9W8NCP6_9PEZI</name>
<reference evidence="7" key="1">
    <citation type="submission" date="2022-07" db="EMBL/GenBank/DDBJ databases">
        <title>Genome Sequence of Xylaria arbuscula.</title>
        <authorList>
            <person name="Buettner E."/>
        </authorList>
    </citation>
    <scope>NUCLEOTIDE SEQUENCE</scope>
    <source>
        <strain evidence="7">VT107</strain>
    </source>
</reference>